<dbReference type="InterPro" id="IPR008921">
    <property type="entry name" value="DNA_pol3_clamp-load_cplx_C"/>
</dbReference>
<dbReference type="PANTHER" id="PTHR11669">
    <property type="entry name" value="REPLICATION FACTOR C / DNA POLYMERASE III GAMMA-TAU SUBUNIT"/>
    <property type="match status" value="1"/>
</dbReference>
<dbReference type="Gene3D" id="1.20.272.10">
    <property type="match status" value="1"/>
</dbReference>
<dbReference type="EMBL" id="JBHSOW010000082">
    <property type="protein sequence ID" value="MFC5651916.1"/>
    <property type="molecule type" value="Genomic_DNA"/>
</dbReference>
<dbReference type="InterPro" id="IPR001270">
    <property type="entry name" value="ClpA/B"/>
</dbReference>
<feature type="domain" description="AAA+ ATPase" evidence="13">
    <location>
        <begin position="37"/>
        <end position="182"/>
    </location>
</feature>
<name>A0ABW0W652_9BACL</name>
<dbReference type="InterPro" id="IPR045085">
    <property type="entry name" value="HLD_clamp_pol_III_gamma_tau"/>
</dbReference>
<evidence type="ECO:0000256" key="6">
    <source>
        <dbReference type="ARBA" id="ARBA00022723"/>
    </source>
</evidence>
<feature type="compositionally biased region" description="Polar residues" evidence="12">
    <location>
        <begin position="382"/>
        <end position="393"/>
    </location>
</feature>
<comment type="similarity">
    <text evidence="1">Belongs to the DnaX/STICHEL family.</text>
</comment>
<dbReference type="Proteomes" id="UP001596047">
    <property type="component" value="Unassembled WGS sequence"/>
</dbReference>
<dbReference type="NCBIfam" id="TIGR02397">
    <property type="entry name" value="dnaX_nterm"/>
    <property type="match status" value="1"/>
</dbReference>
<dbReference type="InterPro" id="IPR050238">
    <property type="entry name" value="DNA_Rep/Repair_Clamp_Loader"/>
</dbReference>
<dbReference type="SMART" id="SM00382">
    <property type="entry name" value="AAA"/>
    <property type="match status" value="1"/>
</dbReference>
<dbReference type="Gene3D" id="1.10.8.60">
    <property type="match status" value="1"/>
</dbReference>
<evidence type="ECO:0000256" key="11">
    <source>
        <dbReference type="ARBA" id="ARBA00049244"/>
    </source>
</evidence>
<evidence type="ECO:0000256" key="3">
    <source>
        <dbReference type="ARBA" id="ARBA00022679"/>
    </source>
</evidence>
<evidence type="ECO:0000256" key="12">
    <source>
        <dbReference type="SAM" id="MobiDB-lite"/>
    </source>
</evidence>
<dbReference type="InterPro" id="IPR048448">
    <property type="entry name" value="DnaX-like_C"/>
</dbReference>
<feature type="region of interest" description="Disordered" evidence="12">
    <location>
        <begin position="416"/>
        <end position="455"/>
    </location>
</feature>
<evidence type="ECO:0000256" key="10">
    <source>
        <dbReference type="ARBA" id="ARBA00022932"/>
    </source>
</evidence>
<proteinExistence type="inferred from homology"/>
<evidence type="ECO:0000256" key="2">
    <source>
        <dbReference type="ARBA" id="ARBA00012417"/>
    </source>
</evidence>
<evidence type="ECO:0000256" key="7">
    <source>
        <dbReference type="ARBA" id="ARBA00022741"/>
    </source>
</evidence>
<keyword evidence="10" id="KW-0239">DNA-directed DNA polymerase</keyword>
<dbReference type="Pfam" id="PF12169">
    <property type="entry name" value="DNA_pol3_gamma3"/>
    <property type="match status" value="1"/>
</dbReference>
<dbReference type="RefSeq" id="WP_379190554.1">
    <property type="nucleotide sequence ID" value="NZ_JBHSOW010000082.1"/>
</dbReference>
<dbReference type="Pfam" id="PF22608">
    <property type="entry name" value="DNAX_ATPase_lid"/>
    <property type="match status" value="1"/>
</dbReference>
<keyword evidence="3 14" id="KW-0808">Transferase</keyword>
<keyword evidence="7" id="KW-0547">Nucleotide-binding</keyword>
<feature type="compositionally biased region" description="Low complexity" evidence="12">
    <location>
        <begin position="422"/>
        <end position="436"/>
    </location>
</feature>
<keyword evidence="4 14" id="KW-0548">Nucleotidyltransferase</keyword>
<keyword evidence="5" id="KW-0235">DNA replication</keyword>
<dbReference type="PRINTS" id="PR00300">
    <property type="entry name" value="CLPPROTEASEA"/>
</dbReference>
<organism evidence="14 15">
    <name type="scientific">Paenibacillus solisilvae</name>
    <dbReference type="NCBI Taxonomy" id="2486751"/>
    <lineage>
        <taxon>Bacteria</taxon>
        <taxon>Bacillati</taxon>
        <taxon>Bacillota</taxon>
        <taxon>Bacilli</taxon>
        <taxon>Bacillales</taxon>
        <taxon>Paenibacillaceae</taxon>
        <taxon>Paenibacillus</taxon>
    </lineage>
</organism>
<keyword evidence="6" id="KW-0479">Metal-binding</keyword>
<dbReference type="PANTHER" id="PTHR11669:SF0">
    <property type="entry name" value="PROTEIN STICHEL-LIKE 2"/>
    <property type="match status" value="1"/>
</dbReference>
<dbReference type="Pfam" id="PF20964">
    <property type="entry name" value="DnaX_C"/>
    <property type="match status" value="1"/>
</dbReference>
<evidence type="ECO:0000313" key="15">
    <source>
        <dbReference type="Proteomes" id="UP001596047"/>
    </source>
</evidence>
<evidence type="ECO:0000259" key="13">
    <source>
        <dbReference type="SMART" id="SM00382"/>
    </source>
</evidence>
<dbReference type="SUPFAM" id="SSF52540">
    <property type="entry name" value="P-loop containing nucleoside triphosphate hydrolases"/>
    <property type="match status" value="1"/>
</dbReference>
<feature type="region of interest" description="Disordered" evidence="12">
    <location>
        <begin position="375"/>
        <end position="396"/>
    </location>
</feature>
<dbReference type="InterPro" id="IPR027417">
    <property type="entry name" value="P-loop_NTPase"/>
</dbReference>
<comment type="caution">
    <text evidence="14">The sequence shown here is derived from an EMBL/GenBank/DDBJ whole genome shotgun (WGS) entry which is preliminary data.</text>
</comment>
<sequence>MSHIALYRAWRPQTFRDMVGQQHIVQTLQNAIREQRVSHAYLFNGPRGTGKTTAAKIMAKAINCERGPAVEPCNECDACRGITAGTIMDVVEIDAASNRGIDEIRDIRDKVRYAPSEVRNKVYIIDEVHMLTSEAFNALLKTLEEPPGHVIFILATTEPHKLPATIISRCQRFDFRQVSLPEQTERLRQICSEEGIQAEDDALAYIARLSDGGMRDAISLLEQVSAYSGERITLDSAVEVTGGLAAEQFAQLAEAIRERNTGAILPLVEGLMQAGKSADKCLENLVYYFRDLLVLKLAPQSKVSTERIVDQEKYRSIAEAFSTDRLFRMIDILNQYQLEIRHASLPQTILEVALMKICSLPEAGALSASAQLASSMEVPESSDPSGAGKTSSGDVLRMQQRIDALERKIEQLMRNGVRPEGEAASNAGAAASSGKSGAKGGSFGSRAGSGSGGMRSTVKLEPFLASVESQAFGQIRMKWSDILQRVKGHNISTHAWFVNGEPVAAADNTILVAFKNSIHRETTEKPANREVIEGVLQEVFGRPVRLATVMLKEWQTAAEAGPPPEAEMLTLTPDGQGGSPPQPEWIEEAVKLFGEDLVVVEDK</sequence>
<evidence type="ECO:0000313" key="14">
    <source>
        <dbReference type="EMBL" id="MFC5651916.1"/>
    </source>
</evidence>
<dbReference type="InterPro" id="IPR003593">
    <property type="entry name" value="AAA+_ATPase"/>
</dbReference>
<feature type="compositionally biased region" description="Gly residues" evidence="12">
    <location>
        <begin position="437"/>
        <end position="453"/>
    </location>
</feature>
<dbReference type="NCBIfam" id="NF004046">
    <property type="entry name" value="PRK05563.1"/>
    <property type="match status" value="1"/>
</dbReference>
<protein>
    <recommendedName>
        <fullName evidence="2">DNA-directed DNA polymerase</fullName>
        <ecNumber evidence="2">2.7.7.7</ecNumber>
    </recommendedName>
</protein>
<dbReference type="CDD" id="cd00009">
    <property type="entry name" value="AAA"/>
    <property type="match status" value="1"/>
</dbReference>
<dbReference type="GO" id="GO:0003887">
    <property type="term" value="F:DNA-directed DNA polymerase activity"/>
    <property type="evidence" value="ECO:0007669"/>
    <property type="project" value="UniProtKB-EC"/>
</dbReference>
<evidence type="ECO:0000256" key="1">
    <source>
        <dbReference type="ARBA" id="ARBA00006360"/>
    </source>
</evidence>
<keyword evidence="9" id="KW-0067">ATP-binding</keyword>
<dbReference type="InterPro" id="IPR022754">
    <property type="entry name" value="DNA_pol_III_gamma-3"/>
</dbReference>
<dbReference type="CDD" id="cd18137">
    <property type="entry name" value="HLD_clamp_pol_III_gamma_tau"/>
    <property type="match status" value="1"/>
</dbReference>
<accession>A0ABW0W652</accession>
<dbReference type="InterPro" id="IPR012763">
    <property type="entry name" value="DNA_pol_III_sug/sutau_N"/>
</dbReference>
<evidence type="ECO:0000256" key="4">
    <source>
        <dbReference type="ARBA" id="ARBA00022695"/>
    </source>
</evidence>
<keyword evidence="8" id="KW-0862">Zinc</keyword>
<evidence type="ECO:0000256" key="8">
    <source>
        <dbReference type="ARBA" id="ARBA00022833"/>
    </source>
</evidence>
<keyword evidence="15" id="KW-1185">Reference proteome</keyword>
<dbReference type="Pfam" id="PF13177">
    <property type="entry name" value="DNA_pol3_delta2"/>
    <property type="match status" value="1"/>
</dbReference>
<feature type="region of interest" description="Disordered" evidence="12">
    <location>
        <begin position="558"/>
        <end position="583"/>
    </location>
</feature>
<evidence type="ECO:0000256" key="9">
    <source>
        <dbReference type="ARBA" id="ARBA00022840"/>
    </source>
</evidence>
<comment type="catalytic activity">
    <reaction evidence="11">
        <text>DNA(n) + a 2'-deoxyribonucleoside 5'-triphosphate = DNA(n+1) + diphosphate</text>
        <dbReference type="Rhea" id="RHEA:22508"/>
        <dbReference type="Rhea" id="RHEA-COMP:17339"/>
        <dbReference type="Rhea" id="RHEA-COMP:17340"/>
        <dbReference type="ChEBI" id="CHEBI:33019"/>
        <dbReference type="ChEBI" id="CHEBI:61560"/>
        <dbReference type="ChEBI" id="CHEBI:173112"/>
        <dbReference type="EC" id="2.7.7.7"/>
    </reaction>
</comment>
<dbReference type="SUPFAM" id="SSF48019">
    <property type="entry name" value="post-AAA+ oligomerization domain-like"/>
    <property type="match status" value="1"/>
</dbReference>
<dbReference type="Gene3D" id="3.40.50.300">
    <property type="entry name" value="P-loop containing nucleotide triphosphate hydrolases"/>
    <property type="match status" value="1"/>
</dbReference>
<reference evidence="15" key="1">
    <citation type="journal article" date="2019" name="Int. J. Syst. Evol. Microbiol.">
        <title>The Global Catalogue of Microorganisms (GCM) 10K type strain sequencing project: providing services to taxonomists for standard genome sequencing and annotation.</title>
        <authorList>
            <consortium name="The Broad Institute Genomics Platform"/>
            <consortium name="The Broad Institute Genome Sequencing Center for Infectious Disease"/>
            <person name="Wu L."/>
            <person name="Ma J."/>
        </authorList>
    </citation>
    <scope>NUCLEOTIDE SEQUENCE [LARGE SCALE GENOMIC DNA]</scope>
    <source>
        <strain evidence="15">CGMCC 1.3240</strain>
    </source>
</reference>
<dbReference type="EC" id="2.7.7.7" evidence="2"/>
<evidence type="ECO:0000256" key="5">
    <source>
        <dbReference type="ARBA" id="ARBA00022705"/>
    </source>
</evidence>
<gene>
    <name evidence="14" type="primary">dnaX</name>
    <name evidence="14" type="ORF">ACFPYJ_22895</name>
</gene>